<dbReference type="EMBL" id="CACVBM020001307">
    <property type="protein sequence ID" value="CAA7044850.1"/>
    <property type="molecule type" value="Genomic_DNA"/>
</dbReference>
<dbReference type="SUPFAM" id="SSF117281">
    <property type="entry name" value="Kelch motif"/>
    <property type="match status" value="1"/>
</dbReference>
<dbReference type="Pfam" id="PF00646">
    <property type="entry name" value="F-box"/>
    <property type="match status" value="1"/>
</dbReference>
<dbReference type="InterPro" id="IPR001810">
    <property type="entry name" value="F-box_dom"/>
</dbReference>
<evidence type="ECO:0000313" key="2">
    <source>
        <dbReference type="EMBL" id="CAA7044850.1"/>
    </source>
</evidence>
<dbReference type="OrthoDB" id="1067512at2759"/>
<dbReference type="SMART" id="SM00256">
    <property type="entry name" value="FBOX"/>
    <property type="match status" value="1"/>
</dbReference>
<comment type="caution">
    <text evidence="2">The sequence shown here is derived from an EMBL/GenBank/DDBJ whole genome shotgun (WGS) entry which is preliminary data.</text>
</comment>
<dbReference type="InterPro" id="IPR015915">
    <property type="entry name" value="Kelch-typ_b-propeller"/>
</dbReference>
<dbReference type="Proteomes" id="UP000467841">
    <property type="component" value="Unassembled WGS sequence"/>
</dbReference>
<proteinExistence type="predicted"/>
<dbReference type="PROSITE" id="PS50181">
    <property type="entry name" value="FBOX"/>
    <property type="match status" value="1"/>
</dbReference>
<dbReference type="InterPro" id="IPR057499">
    <property type="entry name" value="Kelch_FKB95"/>
</dbReference>
<dbReference type="InterPro" id="IPR006652">
    <property type="entry name" value="Kelch_1"/>
</dbReference>
<dbReference type="PANTHER" id="PTHR24414">
    <property type="entry name" value="F-BOX/KELCH-REPEAT PROTEIN SKIP4"/>
    <property type="match status" value="1"/>
</dbReference>
<dbReference type="SMART" id="SM00612">
    <property type="entry name" value="Kelch"/>
    <property type="match status" value="2"/>
</dbReference>
<keyword evidence="3" id="KW-1185">Reference proteome</keyword>
<sequence>MSTISTGASNTNEPPSFFSSLPNDLVLNVLACVPRRYYPILTCVSKKFRSLVRSSELHETRSRLGKNSFYVCFREYDEDDGPSSTYHWFSLIENRLVSVPFPSQPDPYSAALMVGPEIYFVGGHISHVSISSSMWILDSRSGKLREGPNTLVARRFTGAGLVDDKIYLFGGHDKEDEEIQAEVFDTKTQTWDVAPNPKMKREWLRMSGISPSLDRKIYARNVTGQVIVYDPRDGTCEKIDVPNNDDGHCSKDVVVIENVLYIFKSSFGLMWYDSKEKVWRVVNGLKLGKRSASKVAMAEYNGKLAFLWHDRMKKEIWCVMITLERSGVEITGKVEWFGRVLSVPDDYRIMHCLNEG</sequence>
<name>A0A6D2K9P1_9BRAS</name>
<feature type="domain" description="F-box" evidence="1">
    <location>
        <begin position="15"/>
        <end position="64"/>
    </location>
</feature>
<gene>
    <name evidence="2" type="ORF">MERR_LOCUS32085</name>
</gene>
<dbReference type="SUPFAM" id="SSF81383">
    <property type="entry name" value="F-box domain"/>
    <property type="match status" value="1"/>
</dbReference>
<accession>A0A6D2K9P1</accession>
<dbReference type="CDD" id="cd22152">
    <property type="entry name" value="F-box_AtAFR-like"/>
    <property type="match status" value="1"/>
</dbReference>
<dbReference type="InterPro" id="IPR036047">
    <property type="entry name" value="F-box-like_dom_sf"/>
</dbReference>
<dbReference type="Gene3D" id="2.120.10.80">
    <property type="entry name" value="Kelch-type beta propeller"/>
    <property type="match status" value="1"/>
</dbReference>
<evidence type="ECO:0000259" key="1">
    <source>
        <dbReference type="PROSITE" id="PS50181"/>
    </source>
</evidence>
<dbReference type="AlphaFoldDB" id="A0A6D2K9P1"/>
<dbReference type="InterPro" id="IPR050354">
    <property type="entry name" value="F-box/kelch-repeat_ARATH"/>
</dbReference>
<reference evidence="2" key="1">
    <citation type="submission" date="2020-01" db="EMBL/GenBank/DDBJ databases">
        <authorList>
            <person name="Mishra B."/>
        </authorList>
    </citation>
    <scope>NUCLEOTIDE SEQUENCE [LARGE SCALE GENOMIC DNA]</scope>
</reference>
<organism evidence="2 3">
    <name type="scientific">Microthlaspi erraticum</name>
    <dbReference type="NCBI Taxonomy" id="1685480"/>
    <lineage>
        <taxon>Eukaryota</taxon>
        <taxon>Viridiplantae</taxon>
        <taxon>Streptophyta</taxon>
        <taxon>Embryophyta</taxon>
        <taxon>Tracheophyta</taxon>
        <taxon>Spermatophyta</taxon>
        <taxon>Magnoliopsida</taxon>
        <taxon>eudicotyledons</taxon>
        <taxon>Gunneridae</taxon>
        <taxon>Pentapetalae</taxon>
        <taxon>rosids</taxon>
        <taxon>malvids</taxon>
        <taxon>Brassicales</taxon>
        <taxon>Brassicaceae</taxon>
        <taxon>Coluteocarpeae</taxon>
        <taxon>Microthlaspi</taxon>
    </lineage>
</organism>
<dbReference type="Pfam" id="PF25210">
    <property type="entry name" value="Kelch_FKB95"/>
    <property type="match status" value="1"/>
</dbReference>
<protein>
    <recommendedName>
        <fullName evidence="1">F-box domain-containing protein</fullName>
    </recommendedName>
</protein>
<dbReference type="PANTHER" id="PTHR24414:SF99">
    <property type="entry name" value="F-BOX DOMAIN-CONTAINING PROTEIN"/>
    <property type="match status" value="1"/>
</dbReference>
<evidence type="ECO:0000313" key="3">
    <source>
        <dbReference type="Proteomes" id="UP000467841"/>
    </source>
</evidence>